<dbReference type="InterPro" id="IPR018506">
    <property type="entry name" value="Cyt_B5_heme-BS"/>
</dbReference>
<feature type="transmembrane region" description="Helical" evidence="15">
    <location>
        <begin position="182"/>
        <end position="204"/>
    </location>
</feature>
<dbReference type="AlphaFoldDB" id="A0A0H5C0J6"/>
<evidence type="ECO:0000256" key="3">
    <source>
        <dbReference type="ARBA" id="ARBA00022516"/>
    </source>
</evidence>
<evidence type="ECO:0000256" key="14">
    <source>
        <dbReference type="PIRNR" id="PIRNR000345"/>
    </source>
</evidence>
<dbReference type="InterPro" id="IPR015876">
    <property type="entry name" value="Acyl-CoA_DS"/>
</dbReference>
<evidence type="ECO:0000259" key="16">
    <source>
        <dbReference type="PROSITE" id="PS50255"/>
    </source>
</evidence>
<evidence type="ECO:0000256" key="6">
    <source>
        <dbReference type="ARBA" id="ARBA00022723"/>
    </source>
</evidence>
<evidence type="ECO:0000256" key="4">
    <source>
        <dbReference type="ARBA" id="ARBA00022617"/>
    </source>
</evidence>
<dbReference type="Gene3D" id="3.10.120.10">
    <property type="entry name" value="Cytochrome b5-like heme/steroid binding domain"/>
    <property type="match status" value="1"/>
</dbReference>
<dbReference type="CDD" id="cd03505">
    <property type="entry name" value="Delta9-FADS-like"/>
    <property type="match status" value="1"/>
</dbReference>
<dbReference type="PANTHER" id="PTHR11351:SF31">
    <property type="entry name" value="DESATURASE 1, ISOFORM A-RELATED"/>
    <property type="match status" value="1"/>
</dbReference>
<feature type="transmembrane region" description="Helical" evidence="15">
    <location>
        <begin position="70"/>
        <end position="90"/>
    </location>
</feature>
<accession>A0A1E4S6E2</accession>
<dbReference type="GO" id="GO:0005506">
    <property type="term" value="F:iron ion binding"/>
    <property type="evidence" value="ECO:0007669"/>
    <property type="project" value="TreeGrafter"/>
</dbReference>
<comment type="similarity">
    <text evidence="2 14">Belongs to the fatty acid desaturase type 1 family.</text>
</comment>
<evidence type="ECO:0000256" key="15">
    <source>
        <dbReference type="SAM" id="Phobius"/>
    </source>
</evidence>
<comment type="subcellular location">
    <subcellularLocation>
        <location evidence="1">Membrane</location>
        <topology evidence="1">Multi-pass membrane protein</topology>
    </subcellularLocation>
</comment>
<sequence length="467" mass="53915">MSLEQKPMAQRVKRQSQPTLRRQLHEKQWTLWNWYRHIQWSGTMITVVIPLCALYYAMELPWNANTLKFSLAYYCFTCTCFIAGYHRLWAHRSFQAMPWVKTTYAVFGSSCGLGSIKWWTAMHRAHHRYVDTEKDPHSIRKGILWSHMGWLLFKPHIKVQNSIRECTGDDLERDPLVIWQDANYWGLVVITSVLIPSAICGVFWNDYLGGLVFSGLLRGAMMQHTLFSVNSLGHILGTRPFDDRKSMRNNWLFSFLTFGEGMNNFHHEFSADYRNGIHWYDFDPVKWHLFLMSKFGFVWNLYRSSNAAINQCLIQQQQKIIDRKRAKLNWGVPIEKLPTVSPEEFRRWAKEEAPQRALVAVAGIIHDVTPFMNDHPGGLALIRSSIGKDATSAFNGAVYDHTTAAHNLLATMRVAVLSGGTEQIVWRQQQQENKDVPLKQDSEGRKIVRTGEQATIMKKPVRTADAA</sequence>
<dbReference type="PROSITE" id="PS50255">
    <property type="entry name" value="CYTOCHROME_B5_2"/>
    <property type="match status" value="1"/>
</dbReference>
<keyword evidence="8 15" id="KW-1133">Transmembrane helix</keyword>
<keyword evidence="14" id="KW-0249">Electron transport</keyword>
<keyword evidence="11 14" id="KW-0443">Lipid metabolism</keyword>
<dbReference type="GO" id="GO:0005789">
    <property type="term" value="C:endoplasmic reticulum membrane"/>
    <property type="evidence" value="ECO:0007669"/>
    <property type="project" value="TreeGrafter"/>
</dbReference>
<dbReference type="InterPro" id="IPR009160">
    <property type="entry name" value="Acyl-CoA_deSatase_haem/ster-bd"/>
</dbReference>
<evidence type="ECO:0000256" key="5">
    <source>
        <dbReference type="ARBA" id="ARBA00022692"/>
    </source>
</evidence>
<dbReference type="GO" id="GO:0004768">
    <property type="term" value="F:stearoyl-CoA 9-desaturase activity"/>
    <property type="evidence" value="ECO:0007669"/>
    <property type="project" value="UniProtKB-UniRule"/>
</dbReference>
<dbReference type="GO" id="GO:0020037">
    <property type="term" value="F:heme binding"/>
    <property type="evidence" value="ECO:0007669"/>
    <property type="project" value="InterPro"/>
</dbReference>
<organism evidence="17 19">
    <name type="scientific">Cyberlindnera jadinii (strain ATCC 18201 / CBS 1600 / BCRC 20928 / JCM 3617 / NBRC 0987 / NRRL Y-1542)</name>
    <name type="common">Torula yeast</name>
    <name type="synonym">Candida utilis</name>
    <dbReference type="NCBI Taxonomy" id="983966"/>
    <lineage>
        <taxon>Eukaryota</taxon>
        <taxon>Fungi</taxon>
        <taxon>Dikarya</taxon>
        <taxon>Ascomycota</taxon>
        <taxon>Saccharomycotina</taxon>
        <taxon>Saccharomycetes</taxon>
        <taxon>Phaffomycetales</taxon>
        <taxon>Phaffomycetaceae</taxon>
        <taxon>Cyberlindnera</taxon>
    </lineage>
</organism>
<dbReference type="InterPro" id="IPR005804">
    <property type="entry name" value="FA_desaturase_dom"/>
</dbReference>
<keyword evidence="14" id="KW-0813">Transport</keyword>
<evidence type="ECO:0000256" key="12">
    <source>
        <dbReference type="ARBA" id="ARBA00023136"/>
    </source>
</evidence>
<dbReference type="Pfam" id="PF00487">
    <property type="entry name" value="FA_desaturase"/>
    <property type="match status" value="1"/>
</dbReference>
<accession>A0A0H5C0J6</accession>
<comment type="function">
    <text evidence="14">Stearoyl-CoA desaturase that utilizes O(2) and electrons from reduced cytochrome b5 to introduce the first double bond into saturated fatty acyl-CoA substrates.</text>
</comment>
<evidence type="ECO:0000256" key="1">
    <source>
        <dbReference type="ARBA" id="ARBA00004141"/>
    </source>
</evidence>
<dbReference type="SMART" id="SM01117">
    <property type="entry name" value="Cyt-b5"/>
    <property type="match status" value="1"/>
</dbReference>
<keyword evidence="7 14" id="KW-0276">Fatty acid metabolism</keyword>
<feature type="transmembrane region" description="Helical" evidence="15">
    <location>
        <begin position="38"/>
        <end position="58"/>
    </location>
</feature>
<evidence type="ECO:0000256" key="11">
    <source>
        <dbReference type="ARBA" id="ARBA00023098"/>
    </source>
</evidence>
<evidence type="ECO:0000313" key="18">
    <source>
        <dbReference type="EMBL" id="ODV75069.1"/>
    </source>
</evidence>
<evidence type="ECO:0000256" key="2">
    <source>
        <dbReference type="ARBA" id="ARBA00009295"/>
    </source>
</evidence>
<dbReference type="Pfam" id="PF00173">
    <property type="entry name" value="Cyt-b5"/>
    <property type="match status" value="1"/>
</dbReference>
<keyword evidence="20" id="KW-1185">Reference proteome</keyword>
<evidence type="ECO:0000313" key="17">
    <source>
        <dbReference type="EMBL" id="CEP21290.1"/>
    </source>
</evidence>
<evidence type="ECO:0000256" key="13">
    <source>
        <dbReference type="ARBA" id="ARBA00023160"/>
    </source>
</evidence>
<evidence type="ECO:0000313" key="20">
    <source>
        <dbReference type="Proteomes" id="UP000094389"/>
    </source>
</evidence>
<evidence type="ECO:0000256" key="7">
    <source>
        <dbReference type="ARBA" id="ARBA00022832"/>
    </source>
</evidence>
<keyword evidence="3 14" id="KW-0444">Lipid biosynthesis</keyword>
<comment type="cofactor">
    <cofactor evidence="14">
        <name>Fe(2+)</name>
        <dbReference type="ChEBI" id="CHEBI:29033"/>
    </cofactor>
    <text evidence="14">Expected to bind 2 Fe(2+) ions per subunit.</text>
</comment>
<proteinExistence type="inferred from homology"/>
<evidence type="ECO:0000313" key="19">
    <source>
        <dbReference type="Proteomes" id="UP000038830"/>
    </source>
</evidence>
<dbReference type="EMBL" id="CDQK01000002">
    <property type="protein sequence ID" value="CEP21290.1"/>
    <property type="molecule type" value="Genomic_DNA"/>
</dbReference>
<dbReference type="PANTHER" id="PTHR11351">
    <property type="entry name" value="ACYL-COA DESATURASE"/>
    <property type="match status" value="1"/>
</dbReference>
<keyword evidence="13 14" id="KW-0275">Fatty acid biosynthesis</keyword>
<comment type="catalytic activity">
    <reaction evidence="14">
        <text>octadecanoyl-CoA + 2 Fe(II)-[cytochrome b5] + O2 + 2 H(+) = (9Z)-octadecenoyl-CoA + 2 Fe(III)-[cytochrome b5] + 2 H2O</text>
        <dbReference type="Rhea" id="RHEA:19721"/>
        <dbReference type="Rhea" id="RHEA-COMP:10438"/>
        <dbReference type="Rhea" id="RHEA-COMP:10439"/>
        <dbReference type="ChEBI" id="CHEBI:15377"/>
        <dbReference type="ChEBI" id="CHEBI:15378"/>
        <dbReference type="ChEBI" id="CHEBI:15379"/>
        <dbReference type="ChEBI" id="CHEBI:29033"/>
        <dbReference type="ChEBI" id="CHEBI:29034"/>
        <dbReference type="ChEBI" id="CHEBI:57387"/>
        <dbReference type="ChEBI" id="CHEBI:57394"/>
        <dbReference type="EC" id="1.14.19.1"/>
    </reaction>
</comment>
<dbReference type="OMA" id="KSQLNWG"/>
<dbReference type="RefSeq" id="XP_020072108.1">
    <property type="nucleotide sequence ID" value="XM_020214644.1"/>
</dbReference>
<dbReference type="EC" id="1.14.19.1" evidence="14"/>
<dbReference type="GO" id="GO:0006636">
    <property type="term" value="P:unsaturated fatty acid biosynthetic process"/>
    <property type="evidence" value="ECO:0007669"/>
    <property type="project" value="UniProtKB-UniRule"/>
</dbReference>
<dbReference type="STRING" id="983966.A0A0H5C0J6"/>
<dbReference type="EMBL" id="KV453927">
    <property type="protein sequence ID" value="ODV75069.1"/>
    <property type="molecule type" value="Genomic_DNA"/>
</dbReference>
<dbReference type="SUPFAM" id="SSF55856">
    <property type="entry name" value="Cytochrome b5-like heme/steroid binding domain"/>
    <property type="match status" value="1"/>
</dbReference>
<protein>
    <recommendedName>
        <fullName evidence="14">Acyl-CoA desaturase</fullName>
        <ecNumber evidence="14">1.14.19.1</ecNumber>
    </recommendedName>
</protein>
<dbReference type="Proteomes" id="UP000094389">
    <property type="component" value="Unassembled WGS sequence"/>
</dbReference>
<reference evidence="17" key="1">
    <citation type="submission" date="2014-12" db="EMBL/GenBank/DDBJ databases">
        <authorList>
            <person name="Jaenicke S."/>
        </authorList>
    </citation>
    <scope>NUCLEOTIDE SEQUENCE [LARGE SCALE GENOMIC DNA]</scope>
    <source>
        <strain evidence="17">CBS1600</strain>
    </source>
</reference>
<keyword evidence="10 14" id="KW-0408">Iron</keyword>
<keyword evidence="9 14" id="KW-0560">Oxidoreductase</keyword>
<evidence type="ECO:0000256" key="8">
    <source>
        <dbReference type="ARBA" id="ARBA00022989"/>
    </source>
</evidence>
<dbReference type="InterPro" id="IPR036400">
    <property type="entry name" value="Cyt_B5-like_heme/steroid_sf"/>
</dbReference>
<dbReference type="PIRSF" id="PIRSF000345">
    <property type="entry name" value="OLE1"/>
    <property type="match status" value="1"/>
</dbReference>
<feature type="domain" description="Cytochrome b5 heme-binding" evidence="16">
    <location>
        <begin position="337"/>
        <end position="418"/>
    </location>
</feature>
<dbReference type="PROSITE" id="PS00191">
    <property type="entry name" value="CYTOCHROME_B5_1"/>
    <property type="match status" value="1"/>
</dbReference>
<keyword evidence="6 14" id="KW-0479">Metal-binding</keyword>
<keyword evidence="4 14" id="KW-0349">Heme</keyword>
<keyword evidence="12 15" id="KW-0472">Membrane</keyword>
<evidence type="ECO:0000256" key="9">
    <source>
        <dbReference type="ARBA" id="ARBA00023002"/>
    </source>
</evidence>
<keyword evidence="5 15" id="KW-0812">Transmembrane</keyword>
<reference evidence="18 20" key="3">
    <citation type="journal article" date="2016" name="Proc. Natl. Acad. Sci. U.S.A.">
        <title>Comparative genomics of biotechnologically important yeasts.</title>
        <authorList>
            <person name="Riley R."/>
            <person name="Haridas S."/>
            <person name="Wolfe K.H."/>
            <person name="Lopes M.R."/>
            <person name="Hittinger C.T."/>
            <person name="Goeker M."/>
            <person name="Salamov A.A."/>
            <person name="Wisecaver J.H."/>
            <person name="Long T.M."/>
            <person name="Calvey C.H."/>
            <person name="Aerts A.L."/>
            <person name="Barry K.W."/>
            <person name="Choi C."/>
            <person name="Clum A."/>
            <person name="Coughlan A.Y."/>
            <person name="Deshpande S."/>
            <person name="Douglass A.P."/>
            <person name="Hanson S.J."/>
            <person name="Klenk H.-P."/>
            <person name="LaButti K.M."/>
            <person name="Lapidus A."/>
            <person name="Lindquist E.A."/>
            <person name="Lipzen A.M."/>
            <person name="Meier-Kolthoff J.P."/>
            <person name="Ohm R.A."/>
            <person name="Otillar R.P."/>
            <person name="Pangilinan J.L."/>
            <person name="Peng Y."/>
            <person name="Rokas A."/>
            <person name="Rosa C.A."/>
            <person name="Scheuner C."/>
            <person name="Sibirny A.A."/>
            <person name="Slot J.C."/>
            <person name="Stielow J.B."/>
            <person name="Sun H."/>
            <person name="Kurtzman C.P."/>
            <person name="Blackwell M."/>
            <person name="Grigoriev I.V."/>
            <person name="Jeffries T.W."/>
        </authorList>
    </citation>
    <scope>NUCLEOTIDE SEQUENCE [LARGE SCALE GENOMIC DNA]</scope>
    <source>
        <strain evidence="20">ATCC 18201 / CBS 1600 / BCRC 20928 / JCM 3617 / NBRC 0987 / NRRL Y-1542</strain>
        <strain evidence="18">NRRL Y-1542</strain>
    </source>
</reference>
<reference evidence="19" key="2">
    <citation type="journal article" date="2015" name="J. Biotechnol.">
        <title>The structure of the Cyberlindnera jadinii genome and its relation to Candida utilis analyzed by the occurrence of single nucleotide polymorphisms.</title>
        <authorList>
            <person name="Rupp O."/>
            <person name="Brinkrolf K."/>
            <person name="Buerth C."/>
            <person name="Kunigo M."/>
            <person name="Schneider J."/>
            <person name="Jaenicke S."/>
            <person name="Goesmann A."/>
            <person name="Puehler A."/>
            <person name="Jaeger K.-E."/>
            <person name="Ernst J.F."/>
        </authorList>
    </citation>
    <scope>NUCLEOTIDE SEQUENCE [LARGE SCALE GENOMIC DNA]</scope>
    <source>
        <strain evidence="19">ATCC 18201 / CBS 1600 / BCRC 20928 / JCM 3617 / NBRC 0987 / NRRL Y-1542</strain>
    </source>
</reference>
<dbReference type="Proteomes" id="UP000038830">
    <property type="component" value="Unassembled WGS sequence"/>
</dbReference>
<dbReference type="PRINTS" id="PR00075">
    <property type="entry name" value="FACDDSATRASE"/>
</dbReference>
<evidence type="ECO:0000256" key="10">
    <source>
        <dbReference type="ARBA" id="ARBA00023004"/>
    </source>
</evidence>
<dbReference type="OrthoDB" id="10260134at2759"/>
<dbReference type="InterPro" id="IPR001199">
    <property type="entry name" value="Cyt_B5-like_heme/steroid-bd"/>
</dbReference>
<dbReference type="GeneID" id="30989040"/>
<gene>
    <name evidence="17" type="primary">OLE1</name>
    <name evidence="17" type="ORF">BN1211_1347</name>
    <name evidence="18" type="ORF">CYBJADRAFT_166827</name>
</gene>
<name>A0A0H5C0J6_CYBJN</name>